<proteinExistence type="predicted"/>
<accession>A0ABD5JMD0</accession>
<dbReference type="Gene3D" id="1.10.260.40">
    <property type="entry name" value="lambda repressor-like DNA-binding domains"/>
    <property type="match status" value="1"/>
</dbReference>
<feature type="domain" description="HTH lacI-type" evidence="2">
    <location>
        <begin position="1"/>
        <end position="30"/>
    </location>
</feature>
<dbReference type="InterPro" id="IPR000843">
    <property type="entry name" value="HTH_LacI"/>
</dbReference>
<dbReference type="SUPFAM" id="SSF47413">
    <property type="entry name" value="lambda repressor-like DNA-binding domains"/>
    <property type="match status" value="1"/>
</dbReference>
<feature type="compositionally biased region" description="Low complexity" evidence="1">
    <location>
        <begin position="25"/>
        <end position="39"/>
    </location>
</feature>
<dbReference type="RefSeq" id="WP_079059861.1">
    <property type="nucleotide sequence ID" value="NZ_JBITXU010000012.1"/>
</dbReference>
<evidence type="ECO:0000256" key="1">
    <source>
        <dbReference type="SAM" id="MobiDB-lite"/>
    </source>
</evidence>
<evidence type="ECO:0000259" key="2">
    <source>
        <dbReference type="PROSITE" id="PS50932"/>
    </source>
</evidence>
<protein>
    <submittedName>
        <fullName evidence="3">LacI family DNA-binding transcriptional regulator</fullName>
    </submittedName>
</protein>
<feature type="compositionally biased region" description="Basic residues" evidence="1">
    <location>
        <begin position="42"/>
        <end position="51"/>
    </location>
</feature>
<evidence type="ECO:0000313" key="4">
    <source>
        <dbReference type="Proteomes" id="UP001354649"/>
    </source>
</evidence>
<dbReference type="Proteomes" id="UP001354649">
    <property type="component" value="Unassembled WGS sequence"/>
</dbReference>
<keyword evidence="3" id="KW-0238">DNA-binding</keyword>
<dbReference type="EMBL" id="JAZBJQ010000039">
    <property type="protein sequence ID" value="MEE4588872.1"/>
    <property type="molecule type" value="Genomic_DNA"/>
</dbReference>
<dbReference type="PROSITE" id="PS50932">
    <property type="entry name" value="HTH_LACI_2"/>
    <property type="match status" value="1"/>
</dbReference>
<sequence length="79" mass="8639">MTIRDVARVAVVSYRTVSRVINGHGSASAKAPARTAAPAAERRRRTGRRPHAGSQVPLRLPRPRTALAGMRGTLRRQRC</sequence>
<gene>
    <name evidence="3" type="ORF">V2K49_38405</name>
</gene>
<comment type="caution">
    <text evidence="3">The sequence shown here is derived from an EMBL/GenBank/DDBJ whole genome shotgun (WGS) entry which is preliminary data.</text>
</comment>
<name>A0ABD5JMD0_9ACTN</name>
<feature type="region of interest" description="Disordered" evidence="1">
    <location>
        <begin position="23"/>
        <end position="79"/>
    </location>
</feature>
<reference evidence="3 4" key="1">
    <citation type="submission" date="2023-11" db="EMBL/GenBank/DDBJ databases">
        <title>30 novel species of actinomycetes from the DSMZ collection.</title>
        <authorList>
            <person name="Nouioui I."/>
        </authorList>
    </citation>
    <scope>NUCLEOTIDE SEQUENCE [LARGE SCALE GENOMIC DNA]</scope>
    <source>
        <strain evidence="3 4">DSM 41602</strain>
    </source>
</reference>
<dbReference type="InterPro" id="IPR010982">
    <property type="entry name" value="Lambda_DNA-bd_dom_sf"/>
</dbReference>
<dbReference type="AlphaFoldDB" id="A0ABD5JMD0"/>
<dbReference type="PRINTS" id="PR00036">
    <property type="entry name" value="HTHLACI"/>
</dbReference>
<organism evidence="3 4">
    <name type="scientific">Streptomyces antimycoticus</name>
    <dbReference type="NCBI Taxonomy" id="68175"/>
    <lineage>
        <taxon>Bacteria</taxon>
        <taxon>Bacillati</taxon>
        <taxon>Actinomycetota</taxon>
        <taxon>Actinomycetes</taxon>
        <taxon>Kitasatosporales</taxon>
        <taxon>Streptomycetaceae</taxon>
        <taxon>Streptomyces</taxon>
        <taxon>Streptomyces violaceusniger group</taxon>
    </lineage>
</organism>
<dbReference type="PROSITE" id="PS00356">
    <property type="entry name" value="HTH_LACI_1"/>
    <property type="match status" value="1"/>
</dbReference>
<dbReference type="Pfam" id="PF00356">
    <property type="entry name" value="LacI"/>
    <property type="match status" value="1"/>
</dbReference>
<evidence type="ECO:0000313" key="3">
    <source>
        <dbReference type="EMBL" id="MEE4588872.1"/>
    </source>
</evidence>
<dbReference type="GO" id="GO:0003677">
    <property type="term" value="F:DNA binding"/>
    <property type="evidence" value="ECO:0007669"/>
    <property type="project" value="UniProtKB-KW"/>
</dbReference>